<dbReference type="InterPro" id="IPR036396">
    <property type="entry name" value="Cyt_P450_sf"/>
</dbReference>
<keyword evidence="5" id="KW-0503">Monooxygenase</keyword>
<dbReference type="PANTHER" id="PTHR46300:SF2">
    <property type="entry name" value="CYTOCHROME P450 MONOOXYGENASE ALNH-RELATED"/>
    <property type="match status" value="1"/>
</dbReference>
<dbReference type="EMBL" id="ML994659">
    <property type="protein sequence ID" value="KAF2180282.1"/>
    <property type="molecule type" value="Genomic_DNA"/>
</dbReference>
<protein>
    <submittedName>
        <fullName evidence="7">Cytochrome P450</fullName>
    </submittedName>
</protein>
<sequence length="535" mass="61575">MDVLMSNSSYKKSLISSRYALYQLWTRDPRRKHLPPKVPGLPLINQTFFHARDSQIPEAIEWGKTQSELFRTRAGSTDYVWLNSPEAIKEILDRRSAVYSSRMPLPMASDTVSRGCRLVFMPHSKRWRTVRTIIHRLLTPAAAKSYAPIQEYEAKQLSVDLLQNPKDFYSHNRRYSASLILQITYGRRVPIWDCEEIHQINAILARFGRIRQPGRYLVDTFPSLADNVLFNCVSSWKREGQEHHKADAAFWMSLWNRMRAEINNGTAPHSFGKGFIQSDWASKGLDQLQGAYTLGSMIEAGSETTTMFLNNIIIGTLNRGRAVIEKAQEELDRVIGNERTPNFEDEEHLPYIRAMIKEALRWRHVNKLGLTHYATEDGWYKDYFIPKGSVIVANVWGTHYDAERYPNPEVYDPMRFLDHKLSAAKSAAAADPYARPHFSYGGGRRICPGMHVAERSLYLNVARLFWGFNIAHAKDENGNDILVDPSFNNLLPGSMTAPKPFQCEIRPRSPQHEMVLRQEWQKVQEEGLHLEDIKV</sequence>
<dbReference type="PRINTS" id="PR00463">
    <property type="entry name" value="EP450I"/>
</dbReference>
<evidence type="ECO:0000256" key="4">
    <source>
        <dbReference type="ARBA" id="ARBA00023004"/>
    </source>
</evidence>
<keyword evidence="2 6" id="KW-0479">Metal-binding</keyword>
<keyword evidence="6" id="KW-0349">Heme</keyword>
<keyword evidence="8" id="KW-1185">Reference proteome</keyword>
<organism evidence="7 8">
    <name type="scientific">Zopfia rhizophila CBS 207.26</name>
    <dbReference type="NCBI Taxonomy" id="1314779"/>
    <lineage>
        <taxon>Eukaryota</taxon>
        <taxon>Fungi</taxon>
        <taxon>Dikarya</taxon>
        <taxon>Ascomycota</taxon>
        <taxon>Pezizomycotina</taxon>
        <taxon>Dothideomycetes</taxon>
        <taxon>Dothideomycetes incertae sedis</taxon>
        <taxon>Zopfiaceae</taxon>
        <taxon>Zopfia</taxon>
    </lineage>
</organism>
<dbReference type="InterPro" id="IPR002401">
    <property type="entry name" value="Cyt_P450_E_grp-I"/>
</dbReference>
<dbReference type="AlphaFoldDB" id="A0A6A6DPI3"/>
<evidence type="ECO:0000313" key="8">
    <source>
        <dbReference type="Proteomes" id="UP000800200"/>
    </source>
</evidence>
<dbReference type="Pfam" id="PF00067">
    <property type="entry name" value="p450"/>
    <property type="match status" value="1"/>
</dbReference>
<evidence type="ECO:0000256" key="2">
    <source>
        <dbReference type="ARBA" id="ARBA00022723"/>
    </source>
</evidence>
<dbReference type="InterPro" id="IPR001128">
    <property type="entry name" value="Cyt_P450"/>
</dbReference>
<dbReference type="Gene3D" id="1.10.630.10">
    <property type="entry name" value="Cytochrome P450"/>
    <property type="match status" value="1"/>
</dbReference>
<dbReference type="GO" id="GO:0016705">
    <property type="term" value="F:oxidoreductase activity, acting on paired donors, with incorporation or reduction of molecular oxygen"/>
    <property type="evidence" value="ECO:0007669"/>
    <property type="project" value="InterPro"/>
</dbReference>
<reference evidence="7" key="1">
    <citation type="journal article" date="2020" name="Stud. Mycol.">
        <title>101 Dothideomycetes genomes: a test case for predicting lifestyles and emergence of pathogens.</title>
        <authorList>
            <person name="Haridas S."/>
            <person name="Albert R."/>
            <person name="Binder M."/>
            <person name="Bloem J."/>
            <person name="Labutti K."/>
            <person name="Salamov A."/>
            <person name="Andreopoulos B."/>
            <person name="Baker S."/>
            <person name="Barry K."/>
            <person name="Bills G."/>
            <person name="Bluhm B."/>
            <person name="Cannon C."/>
            <person name="Castanera R."/>
            <person name="Culley D."/>
            <person name="Daum C."/>
            <person name="Ezra D."/>
            <person name="Gonzalez J."/>
            <person name="Henrissat B."/>
            <person name="Kuo A."/>
            <person name="Liang C."/>
            <person name="Lipzen A."/>
            <person name="Lutzoni F."/>
            <person name="Magnuson J."/>
            <person name="Mondo S."/>
            <person name="Nolan M."/>
            <person name="Ohm R."/>
            <person name="Pangilinan J."/>
            <person name="Park H.-J."/>
            <person name="Ramirez L."/>
            <person name="Alfaro M."/>
            <person name="Sun H."/>
            <person name="Tritt A."/>
            <person name="Yoshinaga Y."/>
            <person name="Zwiers L.-H."/>
            <person name="Turgeon B."/>
            <person name="Goodwin S."/>
            <person name="Spatafora J."/>
            <person name="Crous P."/>
            <person name="Grigoriev I."/>
        </authorList>
    </citation>
    <scope>NUCLEOTIDE SEQUENCE</scope>
    <source>
        <strain evidence="7">CBS 207.26</strain>
    </source>
</reference>
<dbReference type="InterPro" id="IPR050364">
    <property type="entry name" value="Cytochrome_P450_fung"/>
</dbReference>
<evidence type="ECO:0000313" key="7">
    <source>
        <dbReference type="EMBL" id="KAF2180282.1"/>
    </source>
</evidence>
<dbReference type="OrthoDB" id="1103324at2759"/>
<keyword evidence="3" id="KW-0560">Oxidoreductase</keyword>
<evidence type="ECO:0000256" key="5">
    <source>
        <dbReference type="ARBA" id="ARBA00023033"/>
    </source>
</evidence>
<dbReference type="GO" id="GO:0005506">
    <property type="term" value="F:iron ion binding"/>
    <property type="evidence" value="ECO:0007669"/>
    <property type="project" value="InterPro"/>
</dbReference>
<name>A0A6A6DPI3_9PEZI</name>
<keyword evidence="4 6" id="KW-0408">Iron</keyword>
<comment type="similarity">
    <text evidence="1">Belongs to the cytochrome P450 family.</text>
</comment>
<comment type="cofactor">
    <cofactor evidence="6">
        <name>heme</name>
        <dbReference type="ChEBI" id="CHEBI:30413"/>
    </cofactor>
</comment>
<proteinExistence type="inferred from homology"/>
<feature type="binding site" description="axial binding residue" evidence="6">
    <location>
        <position position="447"/>
    </location>
    <ligand>
        <name>heme</name>
        <dbReference type="ChEBI" id="CHEBI:30413"/>
    </ligand>
    <ligandPart>
        <name>Fe</name>
        <dbReference type="ChEBI" id="CHEBI:18248"/>
    </ligandPart>
</feature>
<dbReference type="CDD" id="cd11065">
    <property type="entry name" value="CYP64-like"/>
    <property type="match status" value="1"/>
</dbReference>
<dbReference type="GO" id="GO:0020037">
    <property type="term" value="F:heme binding"/>
    <property type="evidence" value="ECO:0007669"/>
    <property type="project" value="InterPro"/>
</dbReference>
<dbReference type="PANTHER" id="PTHR46300">
    <property type="entry name" value="P450, PUTATIVE (EUROFUNG)-RELATED-RELATED"/>
    <property type="match status" value="1"/>
</dbReference>
<dbReference type="Proteomes" id="UP000800200">
    <property type="component" value="Unassembled WGS sequence"/>
</dbReference>
<evidence type="ECO:0000256" key="1">
    <source>
        <dbReference type="ARBA" id="ARBA00010617"/>
    </source>
</evidence>
<evidence type="ECO:0000256" key="6">
    <source>
        <dbReference type="PIRSR" id="PIRSR602401-1"/>
    </source>
</evidence>
<evidence type="ECO:0000256" key="3">
    <source>
        <dbReference type="ARBA" id="ARBA00023002"/>
    </source>
</evidence>
<gene>
    <name evidence="7" type="ORF">K469DRAFT_741293</name>
</gene>
<dbReference type="SUPFAM" id="SSF48264">
    <property type="entry name" value="Cytochrome P450"/>
    <property type="match status" value="1"/>
</dbReference>
<accession>A0A6A6DPI3</accession>
<dbReference type="GO" id="GO:0004497">
    <property type="term" value="F:monooxygenase activity"/>
    <property type="evidence" value="ECO:0007669"/>
    <property type="project" value="UniProtKB-KW"/>
</dbReference>